<dbReference type="PANTHER" id="PTHR21373:SF0">
    <property type="entry name" value="N-ALPHA-ACETYLTRANSFERASE 35, NATC AUXILIARY SUBUNIT"/>
    <property type="match status" value="1"/>
</dbReference>
<dbReference type="Pfam" id="PF25789">
    <property type="entry name" value="TPR_NAA35"/>
    <property type="match status" value="1"/>
</dbReference>
<sequence>MFPARIIHPNVQVNDITGQFRNAASSGLSPDPFSSGTNDRTALQPGKLVKDEQFTLFEAVSALEIGDPKMDSGSVAFDPDTDIEFDFSATISPEETIWLMDELLCREVAWHKGYPLSQTLFTSVHIERLLWPEPKRLSDARFFRKEPLTSRPPSLLEDVFRPYCLALVKACDLVLGMVMSQHYYEEEDFASQIFNRPLLHIFSPDEILSGLQSAQAWLTQSDLSTESKEALADRLNLRSSFLKLLHICSEGDRPDESLHDECIAFLDRIEATTSIGRAVPTEAFTLKIQRKLASSVPPRPMVAIERPKAFPFLRQLITDTITAFQLLDVSFSADLLVAYQQFTAQERQPAVYVRALLQAFLYLNNHVLGRYSSRDFILQDMRILVLPTHRLLSLSGQNDEEIFTDAQFNVASQFDIFINRTAESFLNLFRTFCLNRPRVRRTMCHAAQEWDQIQAEAEELDTLIQSAFDEQPIPYPDSADGATTFSYSLSSWFYHYKLIQLRTIVQMGFELSIYAPHEFRNMYWYLSFLCGTHMSHLERISYFVSSSAAASSQSDTNPESQQAAVQRTLHHLYRQFTFLKATESLAKSLHRLFVILERHGLLVEPTFPYSSDKMRYELRMRPFLPLAIPEPIGEDVARHVSSLAGLSDEEVLEQAAAMNQVARRAWEEVLREPWHTEHLEPDPSGTGPTGRPGQKEKDKGKADKTNVVEREWTKDVRNSMKSCIGTGIAISTLTKALKEQEVGRLKVEMPIVGERDRWHVAWVVPKIKN</sequence>
<evidence type="ECO:0000256" key="2">
    <source>
        <dbReference type="ARBA" id="ARBA00006289"/>
    </source>
</evidence>
<evidence type="ECO:0000313" key="8">
    <source>
        <dbReference type="Proteomes" id="UP001345827"/>
    </source>
</evidence>
<evidence type="ECO:0000313" key="7">
    <source>
        <dbReference type="EMBL" id="KAK5541238.1"/>
    </source>
</evidence>
<feature type="compositionally biased region" description="Basic and acidic residues" evidence="4">
    <location>
        <begin position="693"/>
        <end position="705"/>
    </location>
</feature>
<feature type="domain" description="NAA35-like N-terminal" evidence="5">
    <location>
        <begin position="45"/>
        <end position="208"/>
    </location>
</feature>
<dbReference type="InterPro" id="IPR057983">
    <property type="entry name" value="NAA35-like_N"/>
</dbReference>
<proteinExistence type="inferred from homology"/>
<evidence type="ECO:0000259" key="6">
    <source>
        <dbReference type="Pfam" id="PF25789"/>
    </source>
</evidence>
<evidence type="ECO:0000259" key="5">
    <source>
        <dbReference type="Pfam" id="PF04112"/>
    </source>
</evidence>
<comment type="caution">
    <text evidence="7">The sequence shown here is derived from an EMBL/GenBank/DDBJ whole genome shotgun (WGS) entry which is preliminary data.</text>
</comment>
<name>A0AAV9QGM2_9PEZI</name>
<evidence type="ECO:0000256" key="4">
    <source>
        <dbReference type="SAM" id="MobiDB-lite"/>
    </source>
</evidence>
<accession>A0AAV9QGM2</accession>
<feature type="domain" description="NAA35-like TPR repeats" evidence="6">
    <location>
        <begin position="334"/>
        <end position="742"/>
    </location>
</feature>
<dbReference type="GO" id="GO:0031417">
    <property type="term" value="C:NatC complex"/>
    <property type="evidence" value="ECO:0007669"/>
    <property type="project" value="InterPro"/>
</dbReference>
<evidence type="ECO:0000256" key="3">
    <source>
        <dbReference type="ARBA" id="ARBA00022490"/>
    </source>
</evidence>
<keyword evidence="3" id="KW-0963">Cytoplasm</keyword>
<comment type="similarity">
    <text evidence="2">Belongs to the MAK10 family.</text>
</comment>
<dbReference type="PANTHER" id="PTHR21373">
    <property type="entry name" value="GLUCOSE REPRESSIBLE PROTEIN MAK10"/>
    <property type="match status" value="1"/>
</dbReference>
<dbReference type="InterPro" id="IPR057982">
    <property type="entry name" value="TPR_NAA35"/>
</dbReference>
<dbReference type="Pfam" id="PF04112">
    <property type="entry name" value="Mak10"/>
    <property type="match status" value="1"/>
</dbReference>
<organism evidence="7 8">
    <name type="scientific">Vermiconidia calcicola</name>
    <dbReference type="NCBI Taxonomy" id="1690605"/>
    <lineage>
        <taxon>Eukaryota</taxon>
        <taxon>Fungi</taxon>
        <taxon>Dikarya</taxon>
        <taxon>Ascomycota</taxon>
        <taxon>Pezizomycotina</taxon>
        <taxon>Dothideomycetes</taxon>
        <taxon>Dothideomycetidae</taxon>
        <taxon>Mycosphaerellales</taxon>
        <taxon>Extremaceae</taxon>
        <taxon>Vermiconidia</taxon>
    </lineage>
</organism>
<keyword evidence="8" id="KW-1185">Reference proteome</keyword>
<evidence type="ECO:0000256" key="1">
    <source>
        <dbReference type="ARBA" id="ARBA00004496"/>
    </source>
</evidence>
<dbReference type="InterPro" id="IPR007244">
    <property type="entry name" value="Naa35_N"/>
</dbReference>
<comment type="subcellular location">
    <subcellularLocation>
        <location evidence="1">Cytoplasm</location>
    </subcellularLocation>
</comment>
<feature type="region of interest" description="Disordered" evidence="4">
    <location>
        <begin position="674"/>
        <end position="705"/>
    </location>
</feature>
<dbReference type="AlphaFoldDB" id="A0AAV9QGM2"/>
<gene>
    <name evidence="7" type="primary">MAK10</name>
    <name evidence="7" type="ORF">LTR25_003015</name>
</gene>
<protein>
    <submittedName>
        <fullName evidence="7">N-alpha-acetyltransferase, non-catalitic subunit</fullName>
    </submittedName>
</protein>
<dbReference type="Proteomes" id="UP001345827">
    <property type="component" value="Unassembled WGS sequence"/>
</dbReference>
<reference evidence="7 8" key="1">
    <citation type="submission" date="2023-06" db="EMBL/GenBank/DDBJ databases">
        <title>Black Yeasts Isolated from many extreme environments.</title>
        <authorList>
            <person name="Coleine C."/>
            <person name="Stajich J.E."/>
            <person name="Selbmann L."/>
        </authorList>
    </citation>
    <scope>NUCLEOTIDE SEQUENCE [LARGE SCALE GENOMIC DNA]</scope>
    <source>
        <strain evidence="7 8">CCFEE 5887</strain>
    </source>
</reference>
<dbReference type="EMBL" id="JAXLQG010000004">
    <property type="protein sequence ID" value="KAK5541238.1"/>
    <property type="molecule type" value="Genomic_DNA"/>
</dbReference>